<evidence type="ECO:0000256" key="12">
    <source>
        <dbReference type="PIRSR" id="PIRSR602401-1"/>
    </source>
</evidence>
<dbReference type="InterPro" id="IPR052306">
    <property type="entry name" value="CYP450_71D"/>
</dbReference>
<dbReference type="GO" id="GO:0005506">
    <property type="term" value="F:iron ion binding"/>
    <property type="evidence" value="ECO:0007669"/>
    <property type="project" value="InterPro"/>
</dbReference>
<dbReference type="InterPro" id="IPR036396">
    <property type="entry name" value="Cyt_P450_sf"/>
</dbReference>
<dbReference type="GO" id="GO:0016705">
    <property type="term" value="F:oxidoreductase activity, acting on paired donors, with incorporation or reduction of molecular oxygen"/>
    <property type="evidence" value="ECO:0007669"/>
    <property type="project" value="InterPro"/>
</dbReference>
<dbReference type="AlphaFoldDB" id="A0A392NKH7"/>
<keyword evidence="8 13" id="KW-0560">Oxidoreductase</keyword>
<dbReference type="PANTHER" id="PTHR47953:SF19">
    <property type="entry name" value="OS06G0641600 PROTEIN"/>
    <property type="match status" value="1"/>
</dbReference>
<sequence length="109" mass="12385">RQCSEKCKINGYDIPPKSKVIVNAWSIARDSRCWIEGEKFVPERFIDSSVDYKGGDFQFIPFGAGRRICPGMPFGIASLEISLTNLLYHFNWKMPNGDNADELDMTDDC</sequence>
<comment type="similarity">
    <text evidence="3 13">Belongs to the cytochrome P450 family.</text>
</comment>
<dbReference type="GO" id="GO:0016020">
    <property type="term" value="C:membrane"/>
    <property type="evidence" value="ECO:0007669"/>
    <property type="project" value="UniProtKB-SubCell"/>
</dbReference>
<evidence type="ECO:0000256" key="9">
    <source>
        <dbReference type="ARBA" id="ARBA00023004"/>
    </source>
</evidence>
<reference evidence="14 15" key="1">
    <citation type="journal article" date="2018" name="Front. Plant Sci.">
        <title>Red Clover (Trifolium pratense) and Zigzag Clover (T. medium) - A Picture of Genomic Similarities and Differences.</title>
        <authorList>
            <person name="Dluhosova J."/>
            <person name="Istvanek J."/>
            <person name="Nedelnik J."/>
            <person name="Repkova J."/>
        </authorList>
    </citation>
    <scope>NUCLEOTIDE SEQUENCE [LARGE SCALE GENOMIC DNA]</scope>
    <source>
        <strain evidence="15">cv. 10/8</strain>
        <tissue evidence="14">Leaf</tissue>
    </source>
</reference>
<dbReference type="Proteomes" id="UP000265520">
    <property type="component" value="Unassembled WGS sequence"/>
</dbReference>
<dbReference type="Pfam" id="PF00067">
    <property type="entry name" value="p450"/>
    <property type="match status" value="1"/>
</dbReference>
<keyword evidence="7" id="KW-1133">Transmembrane helix</keyword>
<evidence type="ECO:0000256" key="2">
    <source>
        <dbReference type="ARBA" id="ARBA00004167"/>
    </source>
</evidence>
<feature type="non-terminal residue" evidence="14">
    <location>
        <position position="1"/>
    </location>
</feature>
<comment type="subcellular location">
    <subcellularLocation>
        <location evidence="2">Membrane</location>
        <topology evidence="2">Single-pass membrane protein</topology>
    </subcellularLocation>
</comment>
<dbReference type="GO" id="GO:0004497">
    <property type="term" value="F:monooxygenase activity"/>
    <property type="evidence" value="ECO:0007669"/>
    <property type="project" value="UniProtKB-KW"/>
</dbReference>
<keyword evidence="10 13" id="KW-0503">Monooxygenase</keyword>
<dbReference type="InterPro" id="IPR002401">
    <property type="entry name" value="Cyt_P450_E_grp-I"/>
</dbReference>
<evidence type="ECO:0000256" key="11">
    <source>
        <dbReference type="ARBA" id="ARBA00023136"/>
    </source>
</evidence>
<evidence type="ECO:0000256" key="7">
    <source>
        <dbReference type="ARBA" id="ARBA00022989"/>
    </source>
</evidence>
<keyword evidence="4 12" id="KW-0349">Heme</keyword>
<accession>A0A392NKH7</accession>
<dbReference type="PROSITE" id="PS00086">
    <property type="entry name" value="CYTOCHROME_P450"/>
    <property type="match status" value="1"/>
</dbReference>
<dbReference type="InterPro" id="IPR017972">
    <property type="entry name" value="Cyt_P450_CS"/>
</dbReference>
<dbReference type="PRINTS" id="PR00463">
    <property type="entry name" value="EP450I"/>
</dbReference>
<dbReference type="InterPro" id="IPR001128">
    <property type="entry name" value="Cyt_P450"/>
</dbReference>
<evidence type="ECO:0000256" key="5">
    <source>
        <dbReference type="ARBA" id="ARBA00022692"/>
    </source>
</evidence>
<dbReference type="EMBL" id="LXQA010042904">
    <property type="protein sequence ID" value="MCI00341.1"/>
    <property type="molecule type" value="Genomic_DNA"/>
</dbReference>
<dbReference type="PANTHER" id="PTHR47953">
    <property type="entry name" value="OS08G0105600 PROTEIN"/>
    <property type="match status" value="1"/>
</dbReference>
<comment type="cofactor">
    <cofactor evidence="1 12">
        <name>heme</name>
        <dbReference type="ChEBI" id="CHEBI:30413"/>
    </cofactor>
</comment>
<evidence type="ECO:0000256" key="6">
    <source>
        <dbReference type="ARBA" id="ARBA00022723"/>
    </source>
</evidence>
<dbReference type="Gene3D" id="1.10.630.10">
    <property type="entry name" value="Cytochrome P450"/>
    <property type="match status" value="1"/>
</dbReference>
<evidence type="ECO:0000256" key="1">
    <source>
        <dbReference type="ARBA" id="ARBA00001971"/>
    </source>
</evidence>
<evidence type="ECO:0000313" key="14">
    <source>
        <dbReference type="EMBL" id="MCI00341.1"/>
    </source>
</evidence>
<keyword evidence="15" id="KW-1185">Reference proteome</keyword>
<dbReference type="SUPFAM" id="SSF48264">
    <property type="entry name" value="Cytochrome P450"/>
    <property type="match status" value="1"/>
</dbReference>
<keyword evidence="6 12" id="KW-0479">Metal-binding</keyword>
<evidence type="ECO:0000256" key="3">
    <source>
        <dbReference type="ARBA" id="ARBA00010617"/>
    </source>
</evidence>
<evidence type="ECO:0000313" key="15">
    <source>
        <dbReference type="Proteomes" id="UP000265520"/>
    </source>
</evidence>
<evidence type="ECO:0000256" key="10">
    <source>
        <dbReference type="ARBA" id="ARBA00023033"/>
    </source>
</evidence>
<feature type="binding site" description="axial binding residue" evidence="12">
    <location>
        <position position="69"/>
    </location>
    <ligand>
        <name>heme</name>
        <dbReference type="ChEBI" id="CHEBI:30413"/>
    </ligand>
    <ligandPart>
        <name>Fe</name>
        <dbReference type="ChEBI" id="CHEBI:18248"/>
    </ligandPart>
</feature>
<dbReference type="GO" id="GO:0020037">
    <property type="term" value="F:heme binding"/>
    <property type="evidence" value="ECO:0007669"/>
    <property type="project" value="InterPro"/>
</dbReference>
<comment type="caution">
    <text evidence="14">The sequence shown here is derived from an EMBL/GenBank/DDBJ whole genome shotgun (WGS) entry which is preliminary data.</text>
</comment>
<protein>
    <submittedName>
        <fullName evidence="14">Cytochrome P450</fullName>
    </submittedName>
</protein>
<evidence type="ECO:0000256" key="4">
    <source>
        <dbReference type="ARBA" id="ARBA00022617"/>
    </source>
</evidence>
<proteinExistence type="inferred from homology"/>
<keyword evidence="5" id="KW-0812">Transmembrane</keyword>
<name>A0A392NKH7_9FABA</name>
<keyword evidence="9 12" id="KW-0408">Iron</keyword>
<keyword evidence="11" id="KW-0472">Membrane</keyword>
<organism evidence="14 15">
    <name type="scientific">Trifolium medium</name>
    <dbReference type="NCBI Taxonomy" id="97028"/>
    <lineage>
        <taxon>Eukaryota</taxon>
        <taxon>Viridiplantae</taxon>
        <taxon>Streptophyta</taxon>
        <taxon>Embryophyta</taxon>
        <taxon>Tracheophyta</taxon>
        <taxon>Spermatophyta</taxon>
        <taxon>Magnoliopsida</taxon>
        <taxon>eudicotyledons</taxon>
        <taxon>Gunneridae</taxon>
        <taxon>Pentapetalae</taxon>
        <taxon>rosids</taxon>
        <taxon>fabids</taxon>
        <taxon>Fabales</taxon>
        <taxon>Fabaceae</taxon>
        <taxon>Papilionoideae</taxon>
        <taxon>50 kb inversion clade</taxon>
        <taxon>NPAAA clade</taxon>
        <taxon>Hologalegina</taxon>
        <taxon>IRL clade</taxon>
        <taxon>Trifolieae</taxon>
        <taxon>Trifolium</taxon>
    </lineage>
</organism>
<evidence type="ECO:0000256" key="8">
    <source>
        <dbReference type="ARBA" id="ARBA00023002"/>
    </source>
</evidence>
<evidence type="ECO:0000256" key="13">
    <source>
        <dbReference type="RuleBase" id="RU000461"/>
    </source>
</evidence>